<comment type="similarity">
    <text evidence="2">Belongs to the EamA transporter family.</text>
</comment>
<keyword evidence="5 6" id="KW-0472">Membrane</keyword>
<reference evidence="8 9" key="1">
    <citation type="submission" date="2017-06" db="EMBL/GenBank/DDBJ databases">
        <authorList>
            <person name="Kim H.J."/>
            <person name="Triplett B.A."/>
        </authorList>
    </citation>
    <scope>NUCLEOTIDE SEQUENCE [LARGE SCALE GENOMIC DNA]</scope>
    <source>
        <strain evidence="8 9">DSM 19307</strain>
    </source>
</reference>
<dbReference type="PANTHER" id="PTHR32322">
    <property type="entry name" value="INNER MEMBRANE TRANSPORTER"/>
    <property type="match status" value="1"/>
</dbReference>
<dbReference type="RefSeq" id="WP_089357529.1">
    <property type="nucleotide sequence ID" value="NZ_FZPD01000004.1"/>
</dbReference>
<dbReference type="AlphaFoldDB" id="A0A239KQI0"/>
<proteinExistence type="inferred from homology"/>
<evidence type="ECO:0000256" key="5">
    <source>
        <dbReference type="ARBA" id="ARBA00023136"/>
    </source>
</evidence>
<keyword evidence="4 6" id="KW-1133">Transmembrane helix</keyword>
<evidence type="ECO:0000256" key="2">
    <source>
        <dbReference type="ARBA" id="ARBA00007362"/>
    </source>
</evidence>
<name>A0A239KQI0_EKHLU</name>
<feature type="transmembrane region" description="Helical" evidence="6">
    <location>
        <begin position="216"/>
        <end position="234"/>
    </location>
</feature>
<evidence type="ECO:0000313" key="8">
    <source>
        <dbReference type="EMBL" id="SNT20626.1"/>
    </source>
</evidence>
<evidence type="ECO:0000313" key="9">
    <source>
        <dbReference type="Proteomes" id="UP000198393"/>
    </source>
</evidence>
<feature type="transmembrane region" description="Helical" evidence="6">
    <location>
        <begin position="271"/>
        <end position="289"/>
    </location>
</feature>
<dbReference type="Pfam" id="PF00892">
    <property type="entry name" value="EamA"/>
    <property type="match status" value="2"/>
</dbReference>
<feature type="transmembrane region" description="Helical" evidence="6">
    <location>
        <begin position="36"/>
        <end position="57"/>
    </location>
</feature>
<feature type="transmembrane region" description="Helical" evidence="6">
    <location>
        <begin position="246"/>
        <end position="265"/>
    </location>
</feature>
<feature type="transmembrane region" description="Helical" evidence="6">
    <location>
        <begin position="124"/>
        <end position="142"/>
    </location>
</feature>
<dbReference type="GO" id="GO:0016020">
    <property type="term" value="C:membrane"/>
    <property type="evidence" value="ECO:0007669"/>
    <property type="project" value="UniProtKB-SubCell"/>
</dbReference>
<comment type="subcellular location">
    <subcellularLocation>
        <location evidence="1">Membrane</location>
        <topology evidence="1">Multi-pass membrane protein</topology>
    </subcellularLocation>
</comment>
<dbReference type="Proteomes" id="UP000198393">
    <property type="component" value="Unassembled WGS sequence"/>
</dbReference>
<feature type="transmembrane region" description="Helical" evidence="6">
    <location>
        <begin position="69"/>
        <end position="87"/>
    </location>
</feature>
<keyword evidence="3 6" id="KW-0812">Transmembrane</keyword>
<feature type="domain" description="EamA" evidence="7">
    <location>
        <begin position="153"/>
        <end position="289"/>
    </location>
</feature>
<dbReference type="InterPro" id="IPR037185">
    <property type="entry name" value="EmrE-like"/>
</dbReference>
<gene>
    <name evidence="8" type="ORF">SAMN05421640_2852</name>
</gene>
<feature type="transmembrane region" description="Helical" evidence="6">
    <location>
        <begin position="184"/>
        <end position="204"/>
    </location>
</feature>
<sequence length="297" mass="33293">MNWSSIKTYLALTLVSLFYGINYSVLKIVVPEFMGPYGFIVLRVVTASIIFWIIHFFNREKINWKSDGWVLVLCAFTGVAVNQLLFYKGLSLTSAVNGSIIMTLTPVLVLIWAALLIGERITRTKVIGVLLGLIGAVVILYQPDEMLTSGDWRGDILVFINGASYACYLVLVKPLMKKYQPMTVVTWVFTIAILFVVPVGYNQISIVDFTTLPSYAWWSMTYTIIIVTVVVYFLNAWTLVRVNSSVVGAFIYLQPVFASLTAILFFDEIFLLKHLLAAAFVFVGVYLVTKKGANQKS</sequence>
<evidence type="ECO:0000256" key="3">
    <source>
        <dbReference type="ARBA" id="ARBA00022692"/>
    </source>
</evidence>
<feature type="transmembrane region" description="Helical" evidence="6">
    <location>
        <begin position="99"/>
        <end position="117"/>
    </location>
</feature>
<feature type="domain" description="EamA" evidence="7">
    <location>
        <begin position="8"/>
        <end position="140"/>
    </location>
</feature>
<evidence type="ECO:0000256" key="4">
    <source>
        <dbReference type="ARBA" id="ARBA00022989"/>
    </source>
</evidence>
<dbReference type="InterPro" id="IPR000620">
    <property type="entry name" value="EamA_dom"/>
</dbReference>
<feature type="transmembrane region" description="Helical" evidence="6">
    <location>
        <begin position="154"/>
        <end position="172"/>
    </location>
</feature>
<dbReference type="PANTHER" id="PTHR32322:SF2">
    <property type="entry name" value="EAMA DOMAIN-CONTAINING PROTEIN"/>
    <property type="match status" value="1"/>
</dbReference>
<accession>A0A239KQI0</accession>
<dbReference type="OrthoDB" id="9811486at2"/>
<evidence type="ECO:0000256" key="6">
    <source>
        <dbReference type="SAM" id="Phobius"/>
    </source>
</evidence>
<keyword evidence="9" id="KW-1185">Reference proteome</keyword>
<evidence type="ECO:0000256" key="1">
    <source>
        <dbReference type="ARBA" id="ARBA00004141"/>
    </source>
</evidence>
<dbReference type="InterPro" id="IPR050638">
    <property type="entry name" value="AA-Vitamin_Transporters"/>
</dbReference>
<organism evidence="8 9">
    <name type="scientific">Ekhidna lutea</name>
    <dbReference type="NCBI Taxonomy" id="447679"/>
    <lineage>
        <taxon>Bacteria</taxon>
        <taxon>Pseudomonadati</taxon>
        <taxon>Bacteroidota</taxon>
        <taxon>Cytophagia</taxon>
        <taxon>Cytophagales</taxon>
        <taxon>Reichenbachiellaceae</taxon>
        <taxon>Ekhidna</taxon>
    </lineage>
</organism>
<dbReference type="SUPFAM" id="SSF103481">
    <property type="entry name" value="Multidrug resistance efflux transporter EmrE"/>
    <property type="match status" value="2"/>
</dbReference>
<feature type="transmembrane region" description="Helical" evidence="6">
    <location>
        <begin position="9"/>
        <end position="30"/>
    </location>
</feature>
<evidence type="ECO:0000259" key="7">
    <source>
        <dbReference type="Pfam" id="PF00892"/>
    </source>
</evidence>
<protein>
    <submittedName>
        <fullName evidence="8">Permease of the drug/metabolite transporter (DMT) superfamily</fullName>
    </submittedName>
</protein>
<dbReference type="EMBL" id="FZPD01000004">
    <property type="protein sequence ID" value="SNT20626.1"/>
    <property type="molecule type" value="Genomic_DNA"/>
</dbReference>